<protein>
    <submittedName>
        <fullName evidence="2">Uncharacterized protein</fullName>
    </submittedName>
</protein>
<comment type="caution">
    <text evidence="2">The sequence shown here is derived from an EMBL/GenBank/DDBJ whole genome shotgun (WGS) entry which is preliminary data.</text>
</comment>
<gene>
    <name evidence="2" type="ORF">AVEN_139711_1</name>
</gene>
<feature type="region of interest" description="Disordered" evidence="1">
    <location>
        <begin position="1"/>
        <end position="37"/>
    </location>
</feature>
<organism evidence="2 3">
    <name type="scientific">Araneus ventricosus</name>
    <name type="common">Orbweaver spider</name>
    <name type="synonym">Epeira ventricosa</name>
    <dbReference type="NCBI Taxonomy" id="182803"/>
    <lineage>
        <taxon>Eukaryota</taxon>
        <taxon>Metazoa</taxon>
        <taxon>Ecdysozoa</taxon>
        <taxon>Arthropoda</taxon>
        <taxon>Chelicerata</taxon>
        <taxon>Arachnida</taxon>
        <taxon>Araneae</taxon>
        <taxon>Araneomorphae</taxon>
        <taxon>Entelegynae</taxon>
        <taxon>Araneoidea</taxon>
        <taxon>Araneidae</taxon>
        <taxon>Araneus</taxon>
    </lineage>
</organism>
<keyword evidence="3" id="KW-1185">Reference proteome</keyword>
<accession>A0A4Y2LKQ1</accession>
<sequence length="91" mass="10659">MEFGRREEDSTTRTRRPETREEEIETRLNSEADSDSNFDSHYHTCLQEILVFPMLTQQCLLPNQKLQITFVESTTRRVNSLTLNGHSSELI</sequence>
<evidence type="ECO:0000313" key="3">
    <source>
        <dbReference type="Proteomes" id="UP000499080"/>
    </source>
</evidence>
<dbReference type="AlphaFoldDB" id="A0A4Y2LKQ1"/>
<name>A0A4Y2LKQ1_ARAVE</name>
<dbReference type="Proteomes" id="UP000499080">
    <property type="component" value="Unassembled WGS sequence"/>
</dbReference>
<reference evidence="2 3" key="1">
    <citation type="journal article" date="2019" name="Sci. Rep.">
        <title>Orb-weaving spider Araneus ventricosus genome elucidates the spidroin gene catalogue.</title>
        <authorList>
            <person name="Kono N."/>
            <person name="Nakamura H."/>
            <person name="Ohtoshi R."/>
            <person name="Moran D.A.P."/>
            <person name="Shinohara A."/>
            <person name="Yoshida Y."/>
            <person name="Fujiwara M."/>
            <person name="Mori M."/>
            <person name="Tomita M."/>
            <person name="Arakawa K."/>
        </authorList>
    </citation>
    <scope>NUCLEOTIDE SEQUENCE [LARGE SCALE GENOMIC DNA]</scope>
</reference>
<feature type="compositionally biased region" description="Basic and acidic residues" evidence="1">
    <location>
        <begin position="1"/>
        <end position="30"/>
    </location>
</feature>
<evidence type="ECO:0000313" key="2">
    <source>
        <dbReference type="EMBL" id="GBN13927.1"/>
    </source>
</evidence>
<proteinExistence type="predicted"/>
<evidence type="ECO:0000256" key="1">
    <source>
        <dbReference type="SAM" id="MobiDB-lite"/>
    </source>
</evidence>
<dbReference type="EMBL" id="BGPR01005844">
    <property type="protein sequence ID" value="GBN13927.1"/>
    <property type="molecule type" value="Genomic_DNA"/>
</dbReference>